<dbReference type="AlphaFoldDB" id="A0A0S8JX62"/>
<sequence>MVWAYTLVSVSLVSLLSLIGILTLSLREARIRKILIFLVAFAVGALFGDVFIHLLPESFEKIGANLTTSLLVIVGFLIFFVLEKFIRWR</sequence>
<evidence type="ECO:0000256" key="1">
    <source>
        <dbReference type="ARBA" id="ARBA00004141"/>
    </source>
</evidence>
<evidence type="ECO:0000256" key="3">
    <source>
        <dbReference type="ARBA" id="ARBA00022989"/>
    </source>
</evidence>
<evidence type="ECO:0000256" key="5">
    <source>
        <dbReference type="SAM" id="Phobius"/>
    </source>
</evidence>
<reference evidence="6 7" key="1">
    <citation type="journal article" date="2015" name="Microbiome">
        <title>Genomic resolution of linkages in carbon, nitrogen, and sulfur cycling among widespread estuary sediment bacteria.</title>
        <authorList>
            <person name="Baker B.J."/>
            <person name="Lazar C.S."/>
            <person name="Teske A.P."/>
            <person name="Dick G.J."/>
        </authorList>
    </citation>
    <scope>NUCLEOTIDE SEQUENCE [LARGE SCALE GENOMIC DNA]</scope>
    <source>
        <strain evidence="6">SM1_77</strain>
    </source>
</reference>
<feature type="transmembrane region" description="Helical" evidence="5">
    <location>
        <begin position="62"/>
        <end position="82"/>
    </location>
</feature>
<dbReference type="Pfam" id="PF02535">
    <property type="entry name" value="Zip"/>
    <property type="match status" value="1"/>
</dbReference>
<evidence type="ECO:0000256" key="2">
    <source>
        <dbReference type="ARBA" id="ARBA00022692"/>
    </source>
</evidence>
<organism evidence="6 7">
    <name type="scientific">candidate division WOR_3 bacterium SM1_77</name>
    <dbReference type="NCBI Taxonomy" id="1703778"/>
    <lineage>
        <taxon>Bacteria</taxon>
        <taxon>Bacteria division WOR-3</taxon>
    </lineage>
</organism>
<dbReference type="InterPro" id="IPR003689">
    <property type="entry name" value="ZIP"/>
</dbReference>
<feature type="transmembrane region" description="Helical" evidence="5">
    <location>
        <begin position="6"/>
        <end position="27"/>
    </location>
</feature>
<gene>
    <name evidence="6" type="ORF">AMJ74_03765</name>
</gene>
<evidence type="ECO:0000313" key="6">
    <source>
        <dbReference type="EMBL" id="KPL14223.1"/>
    </source>
</evidence>
<dbReference type="Proteomes" id="UP000050975">
    <property type="component" value="Unassembled WGS sequence"/>
</dbReference>
<evidence type="ECO:0008006" key="8">
    <source>
        <dbReference type="Google" id="ProtNLM"/>
    </source>
</evidence>
<protein>
    <recommendedName>
        <fullName evidence="8">ZIP family metal transporter</fullName>
    </recommendedName>
</protein>
<name>A0A0S8JX62_UNCW3</name>
<comment type="subcellular location">
    <subcellularLocation>
        <location evidence="1">Membrane</location>
        <topology evidence="1">Multi-pass membrane protein</topology>
    </subcellularLocation>
</comment>
<feature type="transmembrane region" description="Helical" evidence="5">
    <location>
        <begin position="34"/>
        <end position="56"/>
    </location>
</feature>
<evidence type="ECO:0000256" key="4">
    <source>
        <dbReference type="ARBA" id="ARBA00023136"/>
    </source>
</evidence>
<keyword evidence="2 5" id="KW-0812">Transmembrane</keyword>
<keyword evidence="4 5" id="KW-0472">Membrane</keyword>
<keyword evidence="3 5" id="KW-1133">Transmembrane helix</keyword>
<proteinExistence type="predicted"/>
<dbReference type="GO" id="GO:0016020">
    <property type="term" value="C:membrane"/>
    <property type="evidence" value="ECO:0007669"/>
    <property type="project" value="UniProtKB-SubCell"/>
</dbReference>
<dbReference type="GO" id="GO:0005385">
    <property type="term" value="F:zinc ion transmembrane transporter activity"/>
    <property type="evidence" value="ECO:0007669"/>
    <property type="project" value="TreeGrafter"/>
</dbReference>
<evidence type="ECO:0000313" key="7">
    <source>
        <dbReference type="Proteomes" id="UP000050975"/>
    </source>
</evidence>
<dbReference type="PANTHER" id="PTHR16950:SF16">
    <property type="entry name" value="ZINC TRANSPORTER ZIP13"/>
    <property type="match status" value="1"/>
</dbReference>
<comment type="caution">
    <text evidence="6">The sequence shown here is derived from an EMBL/GenBank/DDBJ whole genome shotgun (WGS) entry which is preliminary data.</text>
</comment>
<accession>A0A0S8JX62</accession>
<feature type="non-terminal residue" evidence="6">
    <location>
        <position position="89"/>
    </location>
</feature>
<dbReference type="PANTHER" id="PTHR16950">
    <property type="entry name" value="ZINC TRANSPORTER SLC39A7 HISTIDINE-RICH MEMBRANE PROTEIN KE4"/>
    <property type="match status" value="1"/>
</dbReference>
<dbReference type="EMBL" id="LJVE01000060">
    <property type="protein sequence ID" value="KPL14223.1"/>
    <property type="molecule type" value="Genomic_DNA"/>
</dbReference>
<dbReference type="GO" id="GO:0006882">
    <property type="term" value="P:intracellular zinc ion homeostasis"/>
    <property type="evidence" value="ECO:0007669"/>
    <property type="project" value="TreeGrafter"/>
</dbReference>